<dbReference type="EMBL" id="MDCJ01000002">
    <property type="protein sequence ID" value="ODS10355.1"/>
    <property type="molecule type" value="Genomic_DNA"/>
</dbReference>
<evidence type="ECO:0000313" key="2">
    <source>
        <dbReference type="Proteomes" id="UP000095131"/>
    </source>
</evidence>
<dbReference type="Proteomes" id="UP000095131">
    <property type="component" value="Unassembled WGS sequence"/>
</dbReference>
<dbReference type="RefSeq" id="WP_069446052.1">
    <property type="nucleotide sequence ID" value="NZ_MDCJ01000002.1"/>
</dbReference>
<evidence type="ECO:0000313" key="1">
    <source>
        <dbReference type="EMBL" id="ODS10355.1"/>
    </source>
</evidence>
<accession>A0A1E3WKV1</accession>
<dbReference type="PATRIC" id="fig|45658.8.peg.601"/>
<organism evidence="1 2">
    <name type="scientific">Vibrio scophthalmi</name>
    <dbReference type="NCBI Taxonomy" id="45658"/>
    <lineage>
        <taxon>Bacteria</taxon>
        <taxon>Pseudomonadati</taxon>
        <taxon>Pseudomonadota</taxon>
        <taxon>Gammaproteobacteria</taxon>
        <taxon>Vibrionales</taxon>
        <taxon>Vibrionaceae</taxon>
        <taxon>Vibrio</taxon>
    </lineage>
</organism>
<gene>
    <name evidence="1" type="ORF">VSF3289_00610</name>
</gene>
<dbReference type="AlphaFoldDB" id="A0A1E3WKV1"/>
<name>A0A1E3WKV1_9VIBR</name>
<protein>
    <submittedName>
        <fullName evidence="1">Uncharacterized protein</fullName>
    </submittedName>
</protein>
<proteinExistence type="predicted"/>
<comment type="caution">
    <text evidence="1">The sequence shown here is derived from an EMBL/GenBank/DDBJ whole genome shotgun (WGS) entry which is preliminary data.</text>
</comment>
<sequence>MKINDLIYVAGAVRPINQIQSSNARFEAGFLVSKKNPHSQYEQSLLDAGLFKKLPIYDLATNRQSLHDKELQLSTALFKKLNKNSEHAREAARASAESIGSSKGAKVRHKVNAERYNKISRTLLTLAAPIGGKTILSDTGAFDNYLATYDSTERNTARILSQRWEKQCPFNEKLAPSMLHIQCRDWSGQYRAMVVANTPPSAAPAANAGERFTEQLTKRSVSKIFESGAYVAQCKDGFKTFLTLTFSRKQRLALFGGMAETEEGNLYTPIEFVRDEGKVIPGKDGLYTELPAKPFQIIKLLETTMGAEVSRFLDAIKKMYQRGWARENGEYVTPAFKAVVSEFGPSRELPDFDYLWVAECPMNDDGEPNPHIHMLMNWEVTPEIFRDWAARLESLWGHGMANLQRIHHSKGASKYLIKAIGYAAKGENAGQGLIRGNRYNIARCSRAPAWETLATFDTDNMTAIIKELGYKLEHWKKPLARSMRRIQAQKEQAIKAAALPVNQDADKQIKLQQLIIRKERAMEKLSEEMKSREMHASSRKSFSVTFDGDNAKSRLDALLLWAAGARGWSMNLTGMSFDEAQPNGERVPVFKKPDDFFVGIGDLKKYATEKYAKEYQQFQDKRAYWKSVLESPPYLEEVDEEEANRMLSMIHTHLGSCYTVRQRRETETVH</sequence>
<reference evidence="1 2" key="1">
    <citation type="submission" date="2016-08" db="EMBL/GenBank/DDBJ databases">
        <title>Genome sequencing of Vibrio scophthalmi strain FP3289, an isolated from Paralichthys olivaceus.</title>
        <authorList>
            <person name="Han H.-J."/>
        </authorList>
    </citation>
    <scope>NUCLEOTIDE SEQUENCE [LARGE SCALE GENOMIC DNA]</scope>
    <source>
        <strain evidence="1 2">FP3289</strain>
    </source>
</reference>
<dbReference type="OrthoDB" id="5906096at2"/>